<dbReference type="EC" id="3.4.16.4" evidence="4"/>
<dbReference type="GO" id="GO:0009252">
    <property type="term" value="P:peptidoglycan biosynthetic process"/>
    <property type="evidence" value="ECO:0007669"/>
    <property type="project" value="UniProtKB-KW"/>
</dbReference>
<evidence type="ECO:0000256" key="15">
    <source>
        <dbReference type="RuleBase" id="RU004016"/>
    </source>
</evidence>
<dbReference type="Proteomes" id="UP000654993">
    <property type="component" value="Unassembled WGS sequence"/>
</dbReference>
<dbReference type="GO" id="GO:0071555">
    <property type="term" value="P:cell wall organization"/>
    <property type="evidence" value="ECO:0007669"/>
    <property type="project" value="UniProtKB-KW"/>
</dbReference>
<keyword evidence="8" id="KW-0378">Hydrolase</keyword>
<comment type="function">
    <text evidence="1">Removes C-terminal D-alanyl residues from sugar-peptide cell wall precursors.</text>
</comment>
<evidence type="ECO:0000313" key="20">
    <source>
        <dbReference type="Proteomes" id="UP000654993"/>
    </source>
</evidence>
<evidence type="ECO:0000256" key="16">
    <source>
        <dbReference type="SAM" id="MobiDB-lite"/>
    </source>
</evidence>
<evidence type="ECO:0000256" key="7">
    <source>
        <dbReference type="ARBA" id="ARBA00022729"/>
    </source>
</evidence>
<dbReference type="PANTHER" id="PTHR21581">
    <property type="entry name" value="D-ALANYL-D-ALANINE CARBOXYPEPTIDASE"/>
    <property type="match status" value="1"/>
</dbReference>
<feature type="active site" evidence="13">
    <location>
        <position position="172"/>
    </location>
</feature>
<dbReference type="SMART" id="SM00936">
    <property type="entry name" value="PBP5_C"/>
    <property type="match status" value="1"/>
</dbReference>
<comment type="caution">
    <text evidence="19">The sequence shown here is derived from an EMBL/GenBank/DDBJ whole genome shotgun (WGS) entry which is preliminary data.</text>
</comment>
<comment type="pathway">
    <text evidence="2">Cell wall biogenesis; peptidoglycan biosynthesis.</text>
</comment>
<proteinExistence type="inferred from homology"/>
<dbReference type="Pfam" id="PF07943">
    <property type="entry name" value="PBP5_C"/>
    <property type="match status" value="1"/>
</dbReference>
<dbReference type="InterPro" id="IPR001967">
    <property type="entry name" value="Peptidase_S11_N"/>
</dbReference>
<dbReference type="GO" id="GO:0009002">
    <property type="term" value="F:serine-type D-Ala-D-Ala carboxypeptidase activity"/>
    <property type="evidence" value="ECO:0007669"/>
    <property type="project" value="UniProtKB-EC"/>
</dbReference>
<dbReference type="PRINTS" id="PR00725">
    <property type="entry name" value="DADACBPTASE1"/>
</dbReference>
<evidence type="ECO:0000256" key="10">
    <source>
        <dbReference type="ARBA" id="ARBA00022984"/>
    </source>
</evidence>
<keyword evidence="10" id="KW-0573">Peptidoglycan synthesis</keyword>
<keyword evidence="11" id="KW-0961">Cell wall biogenesis/degradation</keyword>
<dbReference type="GO" id="GO:0006508">
    <property type="term" value="P:proteolysis"/>
    <property type="evidence" value="ECO:0007669"/>
    <property type="project" value="UniProtKB-KW"/>
</dbReference>
<keyword evidence="6" id="KW-0645">Protease</keyword>
<reference evidence="19" key="1">
    <citation type="submission" date="2020-08" db="EMBL/GenBank/DDBJ databases">
        <authorList>
            <person name="Uke A."/>
            <person name="Chhe C."/>
            <person name="Baramee S."/>
            <person name="Kosugi A."/>
        </authorList>
    </citation>
    <scope>NUCLEOTIDE SEQUENCE</scope>
    <source>
        <strain evidence="19">DA-C8</strain>
    </source>
</reference>
<feature type="active site" description="Acyl-ester intermediate" evidence="13">
    <location>
        <position position="112"/>
    </location>
</feature>
<evidence type="ECO:0000256" key="17">
    <source>
        <dbReference type="SAM" id="Phobius"/>
    </source>
</evidence>
<dbReference type="InterPro" id="IPR012338">
    <property type="entry name" value="Beta-lactam/transpept-like"/>
</dbReference>
<dbReference type="PANTHER" id="PTHR21581:SF11">
    <property type="entry name" value="D-ALANYL-D-ALANINE CARBOXYPEPTIDASE DACA"/>
    <property type="match status" value="1"/>
</dbReference>
<dbReference type="InterPro" id="IPR012907">
    <property type="entry name" value="Peptidase_S11_C"/>
</dbReference>
<keyword evidence="20" id="KW-1185">Reference proteome</keyword>
<keyword evidence="7" id="KW-0732">Signal</keyword>
<dbReference type="SUPFAM" id="SSF69189">
    <property type="entry name" value="Penicillin-binding protein associated domain"/>
    <property type="match status" value="1"/>
</dbReference>
<comment type="catalytic activity">
    <reaction evidence="12">
        <text>Preferential cleavage: (Ac)2-L-Lys-D-Ala-|-D-Ala. Also transpeptidation of peptidyl-alanyl moieties that are N-acyl substituents of D-alanine.</text>
        <dbReference type="EC" id="3.4.16.4"/>
    </reaction>
</comment>
<evidence type="ECO:0000256" key="14">
    <source>
        <dbReference type="PIRSR" id="PIRSR618044-2"/>
    </source>
</evidence>
<gene>
    <name evidence="19" type="primary">dacA</name>
    <name evidence="19" type="ORF">PRECH8_19660</name>
</gene>
<evidence type="ECO:0000259" key="18">
    <source>
        <dbReference type="SMART" id="SM00936"/>
    </source>
</evidence>
<evidence type="ECO:0000256" key="2">
    <source>
        <dbReference type="ARBA" id="ARBA00004752"/>
    </source>
</evidence>
<organism evidence="19 20">
    <name type="scientific">Insulibacter thermoxylanivorax</name>
    <dbReference type="NCBI Taxonomy" id="2749268"/>
    <lineage>
        <taxon>Bacteria</taxon>
        <taxon>Bacillati</taxon>
        <taxon>Bacillota</taxon>
        <taxon>Bacilli</taxon>
        <taxon>Bacillales</taxon>
        <taxon>Paenibacillaceae</taxon>
        <taxon>Insulibacter</taxon>
    </lineage>
</organism>
<evidence type="ECO:0000256" key="8">
    <source>
        <dbReference type="ARBA" id="ARBA00022801"/>
    </source>
</evidence>
<dbReference type="AlphaFoldDB" id="A0A916QDU4"/>
<sequence length="479" mass="53254">MFGEGVIKTQTKSHLWRKTVIFAIIAGMLLFSFIGALFQPSVAWADEAAEDADAEQADSEATEATDAASNSGTGDNFLGLQVKSALLMEAYTGQVLYYYAAPEAKNGWEPASMVKMMTEYLVLDAIKEGKLSWDTVVTITERQDSIRGSGQLLAAGHKYTIKDLFNHMSIYSANDAAVALAENVAGSEEKFVEMMNQKAREFGLSEHAHFSNATGLPNDYYGEYAPNTSGQNWFTAKDAAIIAQRLLIDHPEILEFSSKPQEYRREGDPNTELMLNWNRMLESWIPLNNLYSKLYAYEGLDGLKTGHTNTAGYNFTGTAVRDGLRLISVVMGAENEDMRFGETRKLLDYGFNNFEKRTVIPAKTEMEQLPKVSIKRGKKTEVPLVTQNGLELVMKKDETLEDLVITAAPVDEELLTAPIKQGDVLGTLTVEYDNGVEPVQYTVNLIAAEDVEESGWFTLLLRAIGNFFRSIWNSIVNIF</sequence>
<dbReference type="InterPro" id="IPR037167">
    <property type="entry name" value="Peptidase_S11_C_sf"/>
</dbReference>
<feature type="binding site" evidence="14">
    <location>
        <position position="304"/>
    </location>
    <ligand>
        <name>substrate</name>
    </ligand>
</feature>
<feature type="transmembrane region" description="Helical" evidence="17">
    <location>
        <begin position="20"/>
        <end position="38"/>
    </location>
</feature>
<evidence type="ECO:0000256" key="4">
    <source>
        <dbReference type="ARBA" id="ARBA00012448"/>
    </source>
</evidence>
<dbReference type="InterPro" id="IPR015956">
    <property type="entry name" value="Peniciliin-bd_prot_C_sf"/>
</dbReference>
<keyword evidence="9" id="KW-0133">Cell shape</keyword>
<dbReference type="EMBL" id="BMAQ01000022">
    <property type="protein sequence ID" value="GFR38670.1"/>
    <property type="molecule type" value="Genomic_DNA"/>
</dbReference>
<evidence type="ECO:0000256" key="9">
    <source>
        <dbReference type="ARBA" id="ARBA00022960"/>
    </source>
</evidence>
<dbReference type="Gene3D" id="2.60.410.10">
    <property type="entry name" value="D-Ala-D-Ala carboxypeptidase, C-terminal domain"/>
    <property type="match status" value="1"/>
</dbReference>
<evidence type="ECO:0000313" key="19">
    <source>
        <dbReference type="EMBL" id="GFR38670.1"/>
    </source>
</evidence>
<keyword evidence="17" id="KW-1133">Transmembrane helix</keyword>
<dbReference type="Pfam" id="PF00768">
    <property type="entry name" value="Peptidase_S11"/>
    <property type="match status" value="1"/>
</dbReference>
<dbReference type="InterPro" id="IPR018044">
    <property type="entry name" value="Peptidase_S11"/>
</dbReference>
<evidence type="ECO:0000256" key="11">
    <source>
        <dbReference type="ARBA" id="ARBA00023316"/>
    </source>
</evidence>
<accession>A0A916QDU4</accession>
<dbReference type="SUPFAM" id="SSF56601">
    <property type="entry name" value="beta-lactamase/transpeptidase-like"/>
    <property type="match status" value="1"/>
</dbReference>
<dbReference type="GO" id="GO:0008360">
    <property type="term" value="P:regulation of cell shape"/>
    <property type="evidence" value="ECO:0007669"/>
    <property type="project" value="UniProtKB-KW"/>
</dbReference>
<evidence type="ECO:0000256" key="1">
    <source>
        <dbReference type="ARBA" id="ARBA00003217"/>
    </source>
</evidence>
<name>A0A916QDU4_9BACL</name>
<reference evidence="19" key="2">
    <citation type="journal article" date="2021" name="Data Brief">
        <title>Draft genome sequence data of the facultative, thermophilic, xylanolytic bacterium Paenibacillus sp. strain DA-C8.</title>
        <authorList>
            <person name="Chhe C."/>
            <person name="Uke A."/>
            <person name="Baramee S."/>
            <person name="Ungkulpasvich U."/>
            <person name="Tachaapaikoon C."/>
            <person name="Pason P."/>
            <person name="Waeonukul R."/>
            <person name="Ratanakhanokchai K."/>
            <person name="Kosugi A."/>
        </authorList>
    </citation>
    <scope>NUCLEOTIDE SEQUENCE</scope>
    <source>
        <strain evidence="19">DA-C8</strain>
    </source>
</reference>
<feature type="active site" description="Proton acceptor" evidence="13">
    <location>
        <position position="115"/>
    </location>
</feature>
<evidence type="ECO:0000256" key="13">
    <source>
        <dbReference type="PIRSR" id="PIRSR618044-1"/>
    </source>
</evidence>
<protein>
    <recommendedName>
        <fullName evidence="4">serine-type D-Ala-D-Ala carboxypeptidase</fullName>
        <ecNumber evidence="4">3.4.16.4</ecNumber>
    </recommendedName>
</protein>
<dbReference type="Gene3D" id="3.40.710.10">
    <property type="entry name" value="DD-peptidase/beta-lactamase superfamily"/>
    <property type="match status" value="1"/>
</dbReference>
<keyword evidence="5 19" id="KW-0121">Carboxypeptidase</keyword>
<evidence type="ECO:0000256" key="3">
    <source>
        <dbReference type="ARBA" id="ARBA00007164"/>
    </source>
</evidence>
<evidence type="ECO:0000256" key="5">
    <source>
        <dbReference type="ARBA" id="ARBA00022645"/>
    </source>
</evidence>
<feature type="compositionally biased region" description="Acidic residues" evidence="16">
    <location>
        <begin position="49"/>
        <end position="63"/>
    </location>
</feature>
<comment type="similarity">
    <text evidence="3 15">Belongs to the peptidase S11 family.</text>
</comment>
<keyword evidence="17" id="KW-0472">Membrane</keyword>
<evidence type="ECO:0000256" key="12">
    <source>
        <dbReference type="ARBA" id="ARBA00034000"/>
    </source>
</evidence>
<feature type="domain" description="Peptidase S11 D-Ala-D-Ala carboxypeptidase A C-terminal" evidence="18">
    <location>
        <begin position="354"/>
        <end position="453"/>
    </location>
</feature>
<feature type="region of interest" description="Disordered" evidence="16">
    <location>
        <begin position="49"/>
        <end position="70"/>
    </location>
</feature>
<evidence type="ECO:0000256" key="6">
    <source>
        <dbReference type="ARBA" id="ARBA00022670"/>
    </source>
</evidence>
<keyword evidence="17" id="KW-0812">Transmembrane</keyword>